<reference evidence="10 11" key="1">
    <citation type="journal article" date="2021" name="Sci. Rep.">
        <title>The distribution of antibiotic resistance genes in chicken gut microbiota commensals.</title>
        <authorList>
            <person name="Juricova H."/>
            <person name="Matiasovicova J."/>
            <person name="Kubasova T."/>
            <person name="Cejkova D."/>
            <person name="Rychlik I."/>
        </authorList>
    </citation>
    <scope>NUCLEOTIDE SEQUENCE [LARGE SCALE GENOMIC DNA]</scope>
    <source>
        <strain evidence="10 11">An435</strain>
    </source>
</reference>
<evidence type="ECO:0000256" key="1">
    <source>
        <dbReference type="ARBA" id="ARBA00022512"/>
    </source>
</evidence>
<comment type="caution">
    <text evidence="10">The sequence shown here is derived from an EMBL/GenBank/DDBJ whole genome shotgun (WGS) entry which is preliminary data.</text>
</comment>
<dbReference type="Gene3D" id="3.20.20.140">
    <property type="entry name" value="Metal-dependent hydrolases"/>
    <property type="match status" value="1"/>
</dbReference>
<organism evidence="10 11">
    <name type="scientific">Clostridium saudiense</name>
    <dbReference type="NCBI Taxonomy" id="1414720"/>
    <lineage>
        <taxon>Bacteria</taxon>
        <taxon>Bacillati</taxon>
        <taxon>Bacillota</taxon>
        <taxon>Clostridia</taxon>
        <taxon>Eubacteriales</taxon>
        <taxon>Clostridiaceae</taxon>
        <taxon>Clostridium</taxon>
    </lineage>
</organism>
<evidence type="ECO:0000259" key="9">
    <source>
        <dbReference type="Pfam" id="PF19077"/>
    </source>
</evidence>
<feature type="region of interest" description="Disordered" evidence="5">
    <location>
        <begin position="1484"/>
        <end position="1529"/>
    </location>
</feature>
<evidence type="ECO:0000256" key="6">
    <source>
        <dbReference type="SAM" id="Phobius"/>
    </source>
</evidence>
<keyword evidence="3 7" id="KW-0732">Signal</keyword>
<dbReference type="SUPFAM" id="SSF52317">
    <property type="entry name" value="Class I glutamine amidotransferase-like"/>
    <property type="match status" value="1"/>
</dbReference>
<evidence type="ECO:0000256" key="7">
    <source>
        <dbReference type="SAM" id="SignalP"/>
    </source>
</evidence>
<dbReference type="Proteomes" id="UP000767334">
    <property type="component" value="Unassembled WGS sequence"/>
</dbReference>
<keyword evidence="1" id="KW-0134">Cell wall</keyword>
<dbReference type="InterPro" id="IPR029062">
    <property type="entry name" value="Class_I_gatase-like"/>
</dbReference>
<evidence type="ECO:0000313" key="11">
    <source>
        <dbReference type="Proteomes" id="UP000767334"/>
    </source>
</evidence>
<feature type="domain" description="Gram-positive cocci surface proteins LPxTG" evidence="8">
    <location>
        <begin position="1522"/>
        <end position="1560"/>
    </location>
</feature>
<dbReference type="InterPro" id="IPR044016">
    <property type="entry name" value="Big_13"/>
</dbReference>
<evidence type="ECO:0000256" key="5">
    <source>
        <dbReference type="SAM" id="MobiDB-lite"/>
    </source>
</evidence>
<accession>A0ABS2FEC1</accession>
<keyword evidence="6" id="KW-0812">Transmembrane</keyword>
<dbReference type="RefSeq" id="WP_148321711.1">
    <property type="nucleotide sequence ID" value="NZ_JACJLL010000026.1"/>
</dbReference>
<sequence length="1562" mass="169826">MKNKKLIALVMAATMSFSLITPKSQITYASAIQMTKESGDSEQKEILVFEENFAGNKDSVNSTNDGWVFSRDLGGYDSSDNYNTAPSVALGKGTSTGKTDVISTPEFTLENEGKLSFYLKSQGIKADSTSAFIVKGFNANGEVTFEEVFDSAKLSRYVGITEVTVESIPSETTKINFEYTKNVGNLTFDDVRLTYVEPEEEIEGLVTIEEARKSTEEVIVKGIVTFKEASGSSYNYAIEDKTGGIALRGVDGLEVGDEVVVKGTPSTFKGLIQINGYNLLENKGEKTFPLGKVVTISDIVDNAGGENFESQVVKITDLIVEDINLTGNTKLVDANGKFIYLYKATDLGDIKVGDKVEVVATLSQYSNDGNGGYQLRINNSSQVTKIESETPEVPEVPEEDKIGPTVVKVTPGNSSNVGENRRPEITATFEDESGVDMETVKLTFNGEDVTAELVKEENKVKYTVNEDLTDGKYTVKVEVKDTLGNLTIKEWKFTVGEQESNLYFGQLHSHTNLSDGQGSIDEAYTYARDVANVDFVAVTDHSNWFDNDTLANMGDGSVSEDWQLGLSTADKYNEDGEFTAIYGFEMTWSGSTGGYGHINTFNTPGFETRTNRNMDLKNYYETLKQYPESLSQLNHPGKTFGNFSDYAHYDAAIDEVVTLIEVGNGEGAIRSSGYFPSYEEYTRALDKGWHVSPTNNQDNHKGKWGNANTARTVIEASELTREALYEAISERRTYATEDENLRISYTVNGSTMGSILDDTGSLEFKINVEDIDAGDNIKKISIIGDGGKVVNSIDNINSTKKEWTFTLDNNVSSYYYVRVDQVDQDIAVTAPVWVGERENVGIESVDCDTELVVENEKINIATTVYNNEATELKDVEVEYYIDDATEPVVSTIESIASASTGTATLSHSFEKAGEHKISVVVKANINGNEREFKGSIDIKVSKASAVSKVIIDGAHQNQYVTGDYSGKITTLTGLMTQNGIKSVLNKEPITDETLEGASLLILSDPQSTSKESSGLTPQKYTEEELKAIAKFAENGGNIIITSKADYGDGVGEYGNAAQGNAVLEAIGAKIRFNDDQATDDVENGGQSYRLYFNDYNTESTWLKDVDTSKNYSFYSGSTLIMPEDTSNIEVLVKGHETTYGNDADNQGDNTPVEKGDVVGLAVETLESGAQVFVSGATFFSDFEIDGYVYSNFDITSTVLRELAPTPELPVSKIADVRVDLDGDNNPDRFGETVVIEGYVTAASNAAAKGNSFFDVIYVQDETAGLTVFGVSSTEVKLGQKVRLTGKVSSYLGDAQIALTNELYDLEIIDESINLVEPTKLSTADSMLEEKEGLLVQVSGEVTRIEGQNIYVNDGTGESRVYIEGYIGSSTNPGVADEWKSRVKVGDMVSAIGLASEDPEGHRLRVRDSAEIVVLENDIVDEEEVKNVEDMILKLPEVSLITLEDKARIYAIREAYNSLTDAEKALVSKELVNILEAVEAKIAELENEESDKPQAPGVEVKPEGGNGSNTGLNNASNSNNGTVNGGSSALPNTGGVNSTVYVVVAIIIIAAGVIVLFKKKSKK</sequence>
<dbReference type="NCBIfam" id="NF038032">
    <property type="entry name" value="CehA_McbA_metalo"/>
    <property type="match status" value="1"/>
</dbReference>
<feature type="chain" id="PRO_5047289818" evidence="7">
    <location>
        <begin position="21"/>
        <end position="1562"/>
    </location>
</feature>
<dbReference type="SUPFAM" id="SSF89550">
    <property type="entry name" value="PHP domain-like"/>
    <property type="match status" value="1"/>
</dbReference>
<gene>
    <name evidence="10" type="ORF">H6A19_06020</name>
</gene>
<keyword evidence="6" id="KW-0472">Membrane</keyword>
<feature type="signal peptide" evidence="7">
    <location>
        <begin position="1"/>
        <end position="20"/>
    </location>
</feature>
<feature type="compositionally biased region" description="Low complexity" evidence="5">
    <location>
        <begin position="1508"/>
        <end position="1528"/>
    </location>
</feature>
<dbReference type="Pfam" id="PF00746">
    <property type="entry name" value="Gram_pos_anchor"/>
    <property type="match status" value="1"/>
</dbReference>
<keyword evidence="4" id="KW-0572">Peptidoglycan-anchor</keyword>
<protein>
    <submittedName>
        <fullName evidence="10">CehA/McbA family metallohydrolase</fullName>
    </submittedName>
</protein>
<dbReference type="InterPro" id="IPR013783">
    <property type="entry name" value="Ig-like_fold"/>
</dbReference>
<dbReference type="InterPro" id="IPR016195">
    <property type="entry name" value="Pol/histidinol_Pase-like"/>
</dbReference>
<keyword evidence="6" id="KW-1133">Transmembrane helix</keyword>
<evidence type="ECO:0000259" key="8">
    <source>
        <dbReference type="Pfam" id="PF00746"/>
    </source>
</evidence>
<dbReference type="InterPro" id="IPR019931">
    <property type="entry name" value="LPXTG_anchor"/>
</dbReference>
<feature type="domain" description="Bacterial Ig-like" evidence="9">
    <location>
        <begin position="416"/>
        <end position="495"/>
    </location>
</feature>
<keyword evidence="11" id="KW-1185">Reference proteome</keyword>
<evidence type="ECO:0000256" key="2">
    <source>
        <dbReference type="ARBA" id="ARBA00022525"/>
    </source>
</evidence>
<evidence type="ECO:0000313" key="10">
    <source>
        <dbReference type="EMBL" id="MBM6818895.1"/>
    </source>
</evidence>
<evidence type="ECO:0000256" key="4">
    <source>
        <dbReference type="ARBA" id="ARBA00023088"/>
    </source>
</evidence>
<dbReference type="EMBL" id="JACJLL010000026">
    <property type="protein sequence ID" value="MBM6818895.1"/>
    <property type="molecule type" value="Genomic_DNA"/>
</dbReference>
<evidence type="ECO:0000256" key="3">
    <source>
        <dbReference type="ARBA" id="ARBA00022729"/>
    </source>
</evidence>
<feature type="transmembrane region" description="Helical" evidence="6">
    <location>
        <begin position="1537"/>
        <end position="1556"/>
    </location>
</feature>
<dbReference type="NCBIfam" id="TIGR01167">
    <property type="entry name" value="LPXTG_anchor"/>
    <property type="match status" value="1"/>
</dbReference>
<dbReference type="Pfam" id="PF19077">
    <property type="entry name" value="Big_13"/>
    <property type="match status" value="1"/>
</dbReference>
<keyword evidence="2" id="KW-0964">Secreted</keyword>
<proteinExistence type="predicted"/>
<name>A0ABS2FEC1_9CLOT</name>
<dbReference type="Gene3D" id="2.60.40.10">
    <property type="entry name" value="Immunoglobulins"/>
    <property type="match status" value="2"/>
</dbReference>